<dbReference type="Pfam" id="PF17479">
    <property type="entry name" value="DUF3048_C"/>
    <property type="match status" value="1"/>
</dbReference>
<dbReference type="Pfam" id="PF11258">
    <property type="entry name" value="DUF3048"/>
    <property type="match status" value="1"/>
</dbReference>
<keyword evidence="1" id="KW-0472">Membrane</keyword>
<gene>
    <name evidence="4" type="ORF">A3G00_01500</name>
</gene>
<keyword evidence="1" id="KW-0812">Transmembrane</keyword>
<comment type="caution">
    <text evidence="4">The sequence shown here is derived from an EMBL/GenBank/DDBJ whole genome shotgun (WGS) entry which is preliminary data.</text>
</comment>
<name>A0A1F6MTK6_9BACT</name>
<dbReference type="AlphaFoldDB" id="A0A1F6MTK6"/>
<evidence type="ECO:0000259" key="3">
    <source>
        <dbReference type="Pfam" id="PF17479"/>
    </source>
</evidence>
<dbReference type="InterPro" id="IPR035328">
    <property type="entry name" value="DUF3048_C"/>
</dbReference>
<dbReference type="Proteomes" id="UP000178347">
    <property type="component" value="Unassembled WGS sequence"/>
</dbReference>
<dbReference type="InterPro" id="IPR023158">
    <property type="entry name" value="YerB-like_sf"/>
</dbReference>
<dbReference type="SUPFAM" id="SSF159774">
    <property type="entry name" value="YerB-like"/>
    <property type="match status" value="1"/>
</dbReference>
<protein>
    <recommendedName>
        <fullName evidence="6">DUF3048 domain-containing protein</fullName>
    </recommendedName>
</protein>
<evidence type="ECO:0008006" key="6">
    <source>
        <dbReference type="Google" id="ProtNLM"/>
    </source>
</evidence>
<feature type="domain" description="DUF3048" evidence="3">
    <location>
        <begin position="243"/>
        <end position="353"/>
    </location>
</feature>
<feature type="transmembrane region" description="Helical" evidence="1">
    <location>
        <begin position="12"/>
        <end position="35"/>
    </location>
</feature>
<organism evidence="4 5">
    <name type="scientific">Candidatus Magasanikbacteria bacterium RIFCSPLOWO2_12_FULL_43_12</name>
    <dbReference type="NCBI Taxonomy" id="1798692"/>
    <lineage>
        <taxon>Bacteria</taxon>
        <taxon>Candidatus Magasanikiibacteriota</taxon>
    </lineage>
</organism>
<evidence type="ECO:0000256" key="1">
    <source>
        <dbReference type="SAM" id="Phobius"/>
    </source>
</evidence>
<dbReference type="EMBL" id="MFQN01000011">
    <property type="protein sequence ID" value="OGH75009.1"/>
    <property type="molecule type" value="Genomic_DNA"/>
</dbReference>
<proteinExistence type="predicted"/>
<feature type="domain" description="DUF3048" evidence="2">
    <location>
        <begin position="72"/>
        <end position="202"/>
    </location>
</feature>
<dbReference type="STRING" id="1798692.A3G00_01500"/>
<keyword evidence="1" id="KW-1133">Transmembrane helix</keyword>
<dbReference type="Gene3D" id="3.50.90.10">
    <property type="entry name" value="YerB-like"/>
    <property type="match status" value="1"/>
</dbReference>
<reference evidence="4 5" key="1">
    <citation type="journal article" date="2016" name="Nat. Commun.">
        <title>Thousands of microbial genomes shed light on interconnected biogeochemical processes in an aquifer system.</title>
        <authorList>
            <person name="Anantharaman K."/>
            <person name="Brown C.T."/>
            <person name="Hug L.A."/>
            <person name="Sharon I."/>
            <person name="Castelle C.J."/>
            <person name="Probst A.J."/>
            <person name="Thomas B.C."/>
            <person name="Singh A."/>
            <person name="Wilkins M.J."/>
            <person name="Karaoz U."/>
            <person name="Brodie E.L."/>
            <person name="Williams K.H."/>
            <person name="Hubbard S.S."/>
            <person name="Banfield J.F."/>
        </authorList>
    </citation>
    <scope>NUCLEOTIDE SEQUENCE [LARGE SCALE GENOMIC DNA]</scope>
</reference>
<sequence>MRKNFFNEAELLHLLAGLVFLVAFGLLGWFGYGYLLNQNQADFNGVVENDSFGQFRIDCQYRRMIDGVCVASEEEINPKLVAVMVENYVDARPLSGLAEASIVYEAPVEANYTRFMAIYPANVKVDKIGPVRSARPYYLDWLSEYGGAMYLYVGGSPEALGLIKEYKLFNLNEFYFGRYYWRASDRSAPHYIYTSSELWRKALTDYADEDLTADYEGWGFATSSLDHLTTTSLGESELTTSLKITFLSPNYIVNWKFNSSTKKYDRYQGDELQRDTSGKKIKADTLIIQRVKSLVIDEIGRKKINTIGAGEAIIFYDGRKIDGTWKKENRNDRTRFYDATGEEIKLKPGKIWVEVVGGDSEVEINPSTS</sequence>
<evidence type="ECO:0000313" key="4">
    <source>
        <dbReference type="EMBL" id="OGH75009.1"/>
    </source>
</evidence>
<evidence type="ECO:0000313" key="5">
    <source>
        <dbReference type="Proteomes" id="UP000178347"/>
    </source>
</evidence>
<evidence type="ECO:0000259" key="2">
    <source>
        <dbReference type="Pfam" id="PF11258"/>
    </source>
</evidence>
<accession>A0A1F6MTK6</accession>
<dbReference type="InterPro" id="IPR021416">
    <property type="entry name" value="DUF3048_N"/>
</dbReference>